<dbReference type="STRING" id="418495.SAMN05216215_1021121"/>
<dbReference type="EMBL" id="FNOK01000021">
    <property type="protein sequence ID" value="SDY19692.1"/>
    <property type="molecule type" value="Genomic_DNA"/>
</dbReference>
<dbReference type="RefSeq" id="WP_093268457.1">
    <property type="nucleotide sequence ID" value="NZ_FNOK01000021.1"/>
</dbReference>
<dbReference type="Proteomes" id="UP000199529">
    <property type="component" value="Unassembled WGS sequence"/>
</dbReference>
<dbReference type="PROSITE" id="PS51257">
    <property type="entry name" value="PROKAR_LIPOPROTEIN"/>
    <property type="match status" value="1"/>
</dbReference>
<accession>A0A1H3HWD1</accession>
<keyword evidence="3" id="KW-1185">Reference proteome</keyword>
<sequence>MPTSKTSRRRPGIVTALAGAVLVGTSLLGAVGCASPSATEPAAGAAGTGSKWAVAWATSAQRPVAGNDDLGPNWSQQGFADQTLRQVVRVSTGGSQIRIRLSNVYGSSPLRVAGATVGLPGTANPSRPGLANGANAQVWPDTMRTLTFAGAPATVIPAGQELVSDPVPLPTTPLEKLAVTLRFTDPTGPATFHRMGLATSYRAAGDHLQDSGGDAYTESTESTYYLTAVETSDPALPQRNTVVAFGDSATDGVGSTSGANSRYPDILAERLAEAHRPTAVANAGIAGNRLLSDSPCYGEAALTRFQRDVLSRPGVRTVVIELGGNDLLGGYLTSPEPCFPPDGRISAQRMIEGYRELIRAAHARGIKAVGATIIPLRGFPMPYDQDAADEVRTEVNQWIRTGGEFDSVIDFDRVMADPAHQGLPRPGYVYDDSLHPTDTGYHAITNSIDLDQL</sequence>
<evidence type="ECO:0000259" key="1">
    <source>
        <dbReference type="Pfam" id="PF13472"/>
    </source>
</evidence>
<dbReference type="AlphaFoldDB" id="A0A1H3HWD1"/>
<dbReference type="InterPro" id="IPR013830">
    <property type="entry name" value="SGNH_hydro"/>
</dbReference>
<dbReference type="SUPFAM" id="SSF52266">
    <property type="entry name" value="SGNH hydrolase"/>
    <property type="match status" value="1"/>
</dbReference>
<evidence type="ECO:0000313" key="3">
    <source>
        <dbReference type="Proteomes" id="UP000199529"/>
    </source>
</evidence>
<gene>
    <name evidence="2" type="ORF">SAMN05216215_1021121</name>
</gene>
<proteinExistence type="predicted"/>
<feature type="domain" description="SGNH hydrolase-type esterase" evidence="1">
    <location>
        <begin position="244"/>
        <end position="442"/>
    </location>
</feature>
<dbReference type="PANTHER" id="PTHR43784:SF2">
    <property type="entry name" value="GDSL-LIKE LIPASE_ACYLHYDROLASE, PUTATIVE (AFU_ORTHOLOGUE AFUA_2G00820)-RELATED"/>
    <property type="match status" value="1"/>
</dbReference>
<organism evidence="2 3">
    <name type="scientific">Saccharopolyspora shandongensis</name>
    <dbReference type="NCBI Taxonomy" id="418495"/>
    <lineage>
        <taxon>Bacteria</taxon>
        <taxon>Bacillati</taxon>
        <taxon>Actinomycetota</taxon>
        <taxon>Actinomycetes</taxon>
        <taxon>Pseudonocardiales</taxon>
        <taxon>Pseudonocardiaceae</taxon>
        <taxon>Saccharopolyspora</taxon>
    </lineage>
</organism>
<protein>
    <submittedName>
        <fullName evidence="2">Lysophospholipase L1</fullName>
    </submittedName>
</protein>
<reference evidence="3" key="1">
    <citation type="submission" date="2016-10" db="EMBL/GenBank/DDBJ databases">
        <authorList>
            <person name="Varghese N."/>
            <person name="Submissions S."/>
        </authorList>
    </citation>
    <scope>NUCLEOTIDE SEQUENCE [LARGE SCALE GENOMIC DNA]</scope>
    <source>
        <strain evidence="3">CGMCC 4.3530</strain>
    </source>
</reference>
<dbReference type="InterPro" id="IPR036514">
    <property type="entry name" value="SGNH_hydro_sf"/>
</dbReference>
<dbReference type="InterPro" id="IPR053140">
    <property type="entry name" value="GDSL_Rv0518-like"/>
</dbReference>
<dbReference type="Pfam" id="PF13472">
    <property type="entry name" value="Lipase_GDSL_2"/>
    <property type="match status" value="1"/>
</dbReference>
<name>A0A1H3HWD1_9PSEU</name>
<evidence type="ECO:0000313" key="2">
    <source>
        <dbReference type="EMBL" id="SDY19692.1"/>
    </source>
</evidence>
<dbReference type="OrthoDB" id="1828825at2"/>
<dbReference type="Gene3D" id="3.40.50.1110">
    <property type="entry name" value="SGNH hydrolase"/>
    <property type="match status" value="1"/>
</dbReference>
<dbReference type="PANTHER" id="PTHR43784">
    <property type="entry name" value="GDSL-LIKE LIPASE/ACYLHYDROLASE, PUTATIVE (AFU_ORTHOLOGUE AFUA_2G00820)-RELATED"/>
    <property type="match status" value="1"/>
</dbReference>
<dbReference type="CDD" id="cd01830">
    <property type="entry name" value="XynE_like"/>
    <property type="match status" value="1"/>
</dbReference>